<name>C8XT81_9BACT</name>
<dbReference type="EMBL" id="FJ151552">
    <property type="protein sequence ID" value="ACI04474.1"/>
    <property type="molecule type" value="Genomic_DNA"/>
</dbReference>
<dbReference type="Pfam" id="PF07589">
    <property type="entry name" value="PEP-CTERM"/>
    <property type="match status" value="1"/>
</dbReference>
<dbReference type="AlphaFoldDB" id="C8XT81"/>
<evidence type="ECO:0000313" key="3">
    <source>
        <dbReference type="EMBL" id="ACI04474.1"/>
    </source>
</evidence>
<evidence type="ECO:0000259" key="2">
    <source>
        <dbReference type="Pfam" id="PF07589"/>
    </source>
</evidence>
<protein>
    <recommendedName>
        <fullName evidence="2">Ice-binding protein C-terminal domain-containing protein</fullName>
    </recommendedName>
</protein>
<accession>C8XT81</accession>
<evidence type="ECO:0000256" key="1">
    <source>
        <dbReference type="SAM" id="SignalP"/>
    </source>
</evidence>
<feature type="signal peptide" evidence="1">
    <location>
        <begin position="1"/>
        <end position="26"/>
    </location>
</feature>
<organism evidence="3">
    <name type="scientific">uncultured bacterium RM57</name>
    <dbReference type="NCBI Taxonomy" id="561246"/>
    <lineage>
        <taxon>Bacteria</taxon>
        <taxon>environmental samples</taxon>
    </lineage>
</organism>
<keyword evidence="1" id="KW-0732">Signal</keyword>
<feature type="chain" id="PRO_5002994456" description="Ice-binding protein C-terminal domain-containing protein" evidence="1">
    <location>
        <begin position="27"/>
        <end position="254"/>
    </location>
</feature>
<sequence length="254" mass="25244">MNFKFRSFALLIAPLALTLGSNSVSASTITFVTPSGSMATGGDGPVSASAAFTTSAGQVMITLTNTLALSSFRDVGETISDLSFTLSNAPGTVTAATASGQQGNISSTGLVTYTTGSPDRFIGVGSGISGNTITLEAIGGGKPTELIAPFLANGSIYPDTNPGIDAHNPYTIGPATFTISLTGVTSSTTINAATFSFGTGPDTFVPGTPVTTPPPPTVPEPSSLLLALTGLAALGAAQVIRFRSTSSGGATQVI</sequence>
<dbReference type="InterPro" id="IPR013424">
    <property type="entry name" value="Ice-binding_C"/>
</dbReference>
<feature type="domain" description="Ice-binding protein C-terminal" evidence="2">
    <location>
        <begin position="217"/>
        <end position="236"/>
    </location>
</feature>
<reference evidence="3" key="1">
    <citation type="journal article" date="2009" name="ACS Chem. Biol.">
        <title>Natural products from environmental DNA hosted in Ralstonia metallidurans.</title>
        <authorList>
            <person name="Craig J.W."/>
            <person name="Chang F.Y."/>
            <person name="Brady S.F."/>
        </authorList>
    </citation>
    <scope>NUCLEOTIDE SEQUENCE</scope>
</reference>
<proteinExistence type="predicted"/>